<sequence>MKKIISLILILLISFSQIYQAHGCDIHEHCGLGESVTGTSVVDESEQLKFHEKYKEMYEYVDYKIDSIEMLYEYMNGIKPESEEDSYFEMTQEYGLQKIRIYEITDEVLKQLENIISLQRAANCPACGSSSTQTIYIEEEWGPIMVACPAIYGSDFLAEMKNFVAVRCNSCNNIFDKVYTNSYWKVRCNFDWKLYFLSRLPGLNIHCYIMPYPPYEVVFP</sequence>
<feature type="chain" id="PRO_5038931448" evidence="1">
    <location>
        <begin position="22"/>
        <end position="220"/>
    </location>
</feature>
<feature type="signal peptide" evidence="1">
    <location>
        <begin position="1"/>
        <end position="21"/>
    </location>
</feature>
<evidence type="ECO:0000313" key="2">
    <source>
        <dbReference type="EMBL" id="NYB76150.1"/>
    </source>
</evidence>
<organism evidence="2 3">
    <name type="scientific">Sedimentibacter hydroxybenzoicus DSM 7310</name>
    <dbReference type="NCBI Taxonomy" id="1123245"/>
    <lineage>
        <taxon>Bacteria</taxon>
        <taxon>Bacillati</taxon>
        <taxon>Bacillota</taxon>
        <taxon>Tissierellia</taxon>
        <taxon>Sedimentibacter</taxon>
    </lineage>
</organism>
<keyword evidence="3" id="KW-1185">Reference proteome</keyword>
<comment type="caution">
    <text evidence="2">The sequence shown here is derived from an EMBL/GenBank/DDBJ whole genome shotgun (WGS) entry which is preliminary data.</text>
</comment>
<proteinExistence type="predicted"/>
<evidence type="ECO:0000256" key="1">
    <source>
        <dbReference type="SAM" id="SignalP"/>
    </source>
</evidence>
<accession>A0A974GYD7</accession>
<gene>
    <name evidence="2" type="ORF">HZF24_18555</name>
</gene>
<dbReference type="EMBL" id="JACBNQ010000051">
    <property type="protein sequence ID" value="NYB76150.1"/>
    <property type="molecule type" value="Genomic_DNA"/>
</dbReference>
<name>A0A974GYD7_SEDHY</name>
<dbReference type="Proteomes" id="UP000611629">
    <property type="component" value="Unassembled WGS sequence"/>
</dbReference>
<protein>
    <submittedName>
        <fullName evidence="2">Uncharacterized protein</fullName>
    </submittedName>
</protein>
<reference evidence="2" key="1">
    <citation type="submission" date="2020-07" db="EMBL/GenBank/DDBJ databases">
        <title>Genomic analysis of a strain of Sedimentibacter Hydroxybenzoicus DSM7310.</title>
        <authorList>
            <person name="Ma S."/>
        </authorList>
    </citation>
    <scope>NUCLEOTIDE SEQUENCE</scope>
    <source>
        <strain evidence="2">DSM 7310</strain>
    </source>
</reference>
<keyword evidence="1" id="KW-0732">Signal</keyword>
<dbReference type="RefSeq" id="WP_179239869.1">
    <property type="nucleotide sequence ID" value="NZ_JACBNQ010000051.1"/>
</dbReference>
<dbReference type="AlphaFoldDB" id="A0A974GYD7"/>
<evidence type="ECO:0000313" key="3">
    <source>
        <dbReference type="Proteomes" id="UP000611629"/>
    </source>
</evidence>